<organism evidence="4 5">
    <name type="scientific">Candidatus Copromonas faecavium</name>
    <name type="common">nom. illeg.</name>
    <dbReference type="NCBI Taxonomy" id="2840740"/>
    <lineage>
        <taxon>Bacteria</taxon>
        <taxon>Bacillati</taxon>
        <taxon>Bacillota</taxon>
        <taxon>Clostridia</taxon>
        <taxon>Lachnospirales</taxon>
        <taxon>Lachnospiraceae</taxon>
        <taxon>Candidatus Copromonas (nom. illeg.)</taxon>
    </lineage>
</organism>
<gene>
    <name evidence="4" type="ORF">IAB28_09870</name>
</gene>
<comment type="caution">
    <text evidence="4">The sequence shown here is derived from an EMBL/GenBank/DDBJ whole genome shotgun (WGS) entry which is preliminary data.</text>
</comment>
<feature type="region of interest" description="Disordered" evidence="2">
    <location>
        <begin position="338"/>
        <end position="385"/>
    </location>
</feature>
<dbReference type="Proteomes" id="UP000824250">
    <property type="component" value="Unassembled WGS sequence"/>
</dbReference>
<feature type="domain" description="DnaB/C C-terminal" evidence="3">
    <location>
        <begin position="270"/>
        <end position="335"/>
    </location>
</feature>
<protein>
    <submittedName>
        <fullName evidence="4">DnaD domain protein</fullName>
    </submittedName>
</protein>
<dbReference type="InterPro" id="IPR034829">
    <property type="entry name" value="DnaD-like_sf"/>
</dbReference>
<dbReference type="Pfam" id="PF07261">
    <property type="entry name" value="DnaB_2"/>
    <property type="match status" value="2"/>
</dbReference>
<comment type="similarity">
    <text evidence="1">Belongs to the DnaB/DnaD family.</text>
</comment>
<proteinExistence type="inferred from homology"/>
<sequence>MSLGYRPGLPVRVTVVPNEFIDEYMAPANGEYVKVFLYLLRHGEQGADLTSIADALNHTEADVKRALAYWKRMGILEEVSEGAEQKEHPAEDKRTDGLDGQARYDESRAGQVEAEASDTGNQAEYEADKGLGSTEPAAAVLTGAGRADGQKQMIRQLPEVGDTYERMQRLSGDEEFSALLYAVQQYLGKTFTQIECEKFAFFYDGLHMSGELLEYLAEYCAGGGHASIRYIEKVALGWYQAGIRTREEAREHTARFSGDTAAVLKAFGITGRTAGTAEQDFIRRWFKEYGFDKSLVVEACSRTITATGTASFPYTDKILKGWSEKGVRTLADVEKLDQEHQKKMADGVRRAAGSREAAGNSLSGGRQELPRKRQGSGNRFHNFEERSGDIDDFAWLKNRKTKEGGADGAQ</sequence>
<feature type="compositionally biased region" description="Basic and acidic residues" evidence="2">
    <location>
        <begin position="338"/>
        <end position="349"/>
    </location>
</feature>
<dbReference type="SUPFAM" id="SSF158499">
    <property type="entry name" value="DnaD domain-like"/>
    <property type="match status" value="2"/>
</dbReference>
<evidence type="ECO:0000256" key="2">
    <source>
        <dbReference type="SAM" id="MobiDB-lite"/>
    </source>
</evidence>
<feature type="region of interest" description="Disordered" evidence="2">
    <location>
        <begin position="80"/>
        <end position="122"/>
    </location>
</feature>
<reference evidence="4" key="2">
    <citation type="journal article" date="2021" name="PeerJ">
        <title>Extensive microbial diversity within the chicken gut microbiome revealed by metagenomics and culture.</title>
        <authorList>
            <person name="Gilroy R."/>
            <person name="Ravi A."/>
            <person name="Getino M."/>
            <person name="Pursley I."/>
            <person name="Horton D.L."/>
            <person name="Alikhan N.F."/>
            <person name="Baker D."/>
            <person name="Gharbi K."/>
            <person name="Hall N."/>
            <person name="Watson M."/>
            <person name="Adriaenssens E.M."/>
            <person name="Foster-Nyarko E."/>
            <person name="Jarju S."/>
            <person name="Secka A."/>
            <person name="Antonio M."/>
            <person name="Oren A."/>
            <person name="Chaudhuri R.R."/>
            <person name="La Ragione R."/>
            <person name="Hildebrand F."/>
            <person name="Pallen M.J."/>
        </authorList>
    </citation>
    <scope>NUCLEOTIDE SEQUENCE</scope>
    <source>
        <strain evidence="4">CHK180-2868</strain>
    </source>
</reference>
<evidence type="ECO:0000256" key="1">
    <source>
        <dbReference type="ARBA" id="ARBA00093462"/>
    </source>
</evidence>
<accession>A0A9D1A5R1</accession>
<dbReference type="AlphaFoldDB" id="A0A9D1A5R1"/>
<evidence type="ECO:0000313" key="4">
    <source>
        <dbReference type="EMBL" id="HIR06251.1"/>
    </source>
</evidence>
<feature type="domain" description="DnaB/C C-terminal" evidence="3">
    <location>
        <begin position="182"/>
        <end position="252"/>
    </location>
</feature>
<dbReference type="InterPro" id="IPR006343">
    <property type="entry name" value="DnaB/C_C"/>
</dbReference>
<evidence type="ECO:0000259" key="3">
    <source>
        <dbReference type="Pfam" id="PF07261"/>
    </source>
</evidence>
<dbReference type="EMBL" id="DVGC01000058">
    <property type="protein sequence ID" value="HIR06251.1"/>
    <property type="molecule type" value="Genomic_DNA"/>
</dbReference>
<dbReference type="InterPro" id="IPR053162">
    <property type="entry name" value="DnaD"/>
</dbReference>
<name>A0A9D1A5R1_9FIRM</name>
<dbReference type="Gene3D" id="1.10.10.630">
    <property type="entry name" value="DnaD domain-like"/>
    <property type="match status" value="2"/>
</dbReference>
<evidence type="ECO:0000313" key="5">
    <source>
        <dbReference type="Proteomes" id="UP000824250"/>
    </source>
</evidence>
<reference evidence="4" key="1">
    <citation type="submission" date="2020-10" db="EMBL/GenBank/DDBJ databases">
        <authorList>
            <person name="Gilroy R."/>
        </authorList>
    </citation>
    <scope>NUCLEOTIDE SEQUENCE</scope>
    <source>
        <strain evidence="4">CHK180-2868</strain>
    </source>
</reference>
<dbReference type="PANTHER" id="PTHR37293">
    <property type="entry name" value="PHAGE REPLICATION PROTEIN-RELATED"/>
    <property type="match status" value="1"/>
</dbReference>
<dbReference type="PANTHER" id="PTHR37293:SF5">
    <property type="entry name" value="DNA REPLICATION PROTEIN"/>
    <property type="match status" value="1"/>
</dbReference>
<feature type="compositionally biased region" description="Basic and acidic residues" evidence="2">
    <location>
        <begin position="83"/>
        <end position="108"/>
    </location>
</feature>
<dbReference type="NCBIfam" id="TIGR01446">
    <property type="entry name" value="DnaD_dom"/>
    <property type="match status" value="2"/>
</dbReference>